<gene>
    <name evidence="4" type="ORF">HNR48_003806</name>
</gene>
<protein>
    <submittedName>
        <fullName evidence="4">Flagella synthesis protein FlgN</fullName>
    </submittedName>
</protein>
<comment type="caution">
    <text evidence="4">The sequence shown here is derived from an EMBL/GenBank/DDBJ whole genome shotgun (WGS) entry which is preliminary data.</text>
</comment>
<keyword evidence="4" id="KW-0282">Flagellum</keyword>
<evidence type="ECO:0000313" key="4">
    <source>
        <dbReference type="EMBL" id="MBB6523504.1"/>
    </source>
</evidence>
<comment type="similarity">
    <text evidence="2">Belongs to the FlgN family.</text>
</comment>
<dbReference type="Gene3D" id="1.20.58.300">
    <property type="entry name" value="FlgN-like"/>
    <property type="match status" value="1"/>
</dbReference>
<keyword evidence="3" id="KW-1005">Bacterial flagellum biogenesis</keyword>
<comment type="function">
    <text evidence="1">Required for the efficient initiation of filament assembly.</text>
</comment>
<evidence type="ECO:0000256" key="1">
    <source>
        <dbReference type="ARBA" id="ARBA00002397"/>
    </source>
</evidence>
<proteinExistence type="inferred from homology"/>
<keyword evidence="4" id="KW-0969">Cilium</keyword>
<name>A0A7X0MYW4_9GAMM</name>
<dbReference type="InterPro" id="IPR007809">
    <property type="entry name" value="FlgN-like"/>
</dbReference>
<dbReference type="FunCoup" id="A0A7X0MYW4">
    <property type="interactions" value="6"/>
</dbReference>
<dbReference type="RefSeq" id="WP_166847661.1">
    <property type="nucleotide sequence ID" value="NZ_JAAONY010000003.1"/>
</dbReference>
<dbReference type="EMBL" id="JACHHT010000003">
    <property type="protein sequence ID" value="MBB6523504.1"/>
    <property type="molecule type" value="Genomic_DNA"/>
</dbReference>
<dbReference type="SUPFAM" id="SSF140566">
    <property type="entry name" value="FlgN-like"/>
    <property type="match status" value="1"/>
</dbReference>
<accession>A0A7X0MYW4</accession>
<dbReference type="Pfam" id="PF05130">
    <property type="entry name" value="FlgN"/>
    <property type="match status" value="1"/>
</dbReference>
<reference evidence="4 5" key="1">
    <citation type="submission" date="2020-08" db="EMBL/GenBank/DDBJ databases">
        <title>Genomic Encyclopedia of Type Strains, Phase IV (KMG-IV): sequencing the most valuable type-strain genomes for metagenomic binning, comparative biology and taxonomic classification.</title>
        <authorList>
            <person name="Goeker M."/>
        </authorList>
    </citation>
    <scope>NUCLEOTIDE SEQUENCE [LARGE SCALE GENOMIC DNA]</scope>
    <source>
        <strain evidence="4 5">DSM 22368</strain>
    </source>
</reference>
<dbReference type="InterPro" id="IPR036679">
    <property type="entry name" value="FlgN-like_sf"/>
</dbReference>
<keyword evidence="4" id="KW-0966">Cell projection</keyword>
<evidence type="ECO:0000256" key="3">
    <source>
        <dbReference type="ARBA" id="ARBA00022795"/>
    </source>
</evidence>
<dbReference type="AlphaFoldDB" id="A0A7X0MYW4"/>
<sequence length="172" mass="19118">MSNPLARENQNKRAASASTLAIADLVDQDLTSSLALLHLLEKEQEALQERDHEYLRELLEEKTSLLNTLDAGSVQRAEILRELQQPNDQYAWESLIDAMGDADLKDHWQSLKDTIAQCQQLNEINGKIIARSQQTVQSLMQLLRGQDANQNLYTASGQTNSSGSINSSAIQA</sequence>
<dbReference type="GO" id="GO:0044780">
    <property type="term" value="P:bacterial-type flagellum assembly"/>
    <property type="evidence" value="ECO:0007669"/>
    <property type="project" value="InterPro"/>
</dbReference>
<organism evidence="4 5">
    <name type="scientific">Pseudoteredinibacter isoporae</name>
    <dbReference type="NCBI Taxonomy" id="570281"/>
    <lineage>
        <taxon>Bacteria</taxon>
        <taxon>Pseudomonadati</taxon>
        <taxon>Pseudomonadota</taxon>
        <taxon>Gammaproteobacteria</taxon>
        <taxon>Cellvibrionales</taxon>
        <taxon>Cellvibrionaceae</taxon>
        <taxon>Pseudoteredinibacter</taxon>
    </lineage>
</organism>
<keyword evidence="5" id="KW-1185">Reference proteome</keyword>
<evidence type="ECO:0000256" key="2">
    <source>
        <dbReference type="ARBA" id="ARBA00007703"/>
    </source>
</evidence>
<evidence type="ECO:0000313" key="5">
    <source>
        <dbReference type="Proteomes" id="UP000528457"/>
    </source>
</evidence>
<dbReference type="Proteomes" id="UP000528457">
    <property type="component" value="Unassembled WGS sequence"/>
</dbReference>
<dbReference type="InParanoid" id="A0A7X0MYW4"/>